<evidence type="ECO:0000313" key="2">
    <source>
        <dbReference type="Proteomes" id="UP000436006"/>
    </source>
</evidence>
<name>A0A7K1SLL7_9BACT</name>
<dbReference type="RefSeq" id="WP_157589503.1">
    <property type="nucleotide sequence ID" value="NZ_WPIN01000017.1"/>
</dbReference>
<protein>
    <submittedName>
        <fullName evidence="1">Uncharacterized protein</fullName>
    </submittedName>
</protein>
<dbReference type="Proteomes" id="UP000436006">
    <property type="component" value="Unassembled WGS sequence"/>
</dbReference>
<evidence type="ECO:0000313" key="1">
    <source>
        <dbReference type="EMBL" id="MVM34685.1"/>
    </source>
</evidence>
<sequence length="119" mass="14144">MQYILRFQLYDDPSRQSFTQLGTDQLVTKYPLYRYGLVYEIGNNETISKGLSVYVVANITRIRYIPDPINPEVHALLFEVFLAHLEEWGKFEEAEEVRQARESYWPLHNKKAVMKRPYV</sequence>
<gene>
    <name evidence="1" type="ORF">GO755_31950</name>
</gene>
<reference evidence="1 2" key="1">
    <citation type="submission" date="2019-12" db="EMBL/GenBank/DDBJ databases">
        <title>Spirosoma sp. HMF4905 genome sequencing and assembly.</title>
        <authorList>
            <person name="Kang H."/>
            <person name="Cha I."/>
            <person name="Kim H."/>
            <person name="Joh K."/>
        </authorList>
    </citation>
    <scope>NUCLEOTIDE SEQUENCE [LARGE SCALE GENOMIC DNA]</scope>
    <source>
        <strain evidence="1 2">HMF4905</strain>
    </source>
</reference>
<dbReference type="AlphaFoldDB" id="A0A7K1SLL7"/>
<comment type="caution">
    <text evidence="1">The sequence shown here is derived from an EMBL/GenBank/DDBJ whole genome shotgun (WGS) entry which is preliminary data.</text>
</comment>
<dbReference type="EMBL" id="WPIN01000017">
    <property type="protein sequence ID" value="MVM34685.1"/>
    <property type="molecule type" value="Genomic_DNA"/>
</dbReference>
<proteinExistence type="predicted"/>
<organism evidence="1 2">
    <name type="scientific">Spirosoma arboris</name>
    <dbReference type="NCBI Taxonomy" id="2682092"/>
    <lineage>
        <taxon>Bacteria</taxon>
        <taxon>Pseudomonadati</taxon>
        <taxon>Bacteroidota</taxon>
        <taxon>Cytophagia</taxon>
        <taxon>Cytophagales</taxon>
        <taxon>Cytophagaceae</taxon>
        <taxon>Spirosoma</taxon>
    </lineage>
</organism>
<accession>A0A7K1SLL7</accession>
<keyword evidence="2" id="KW-1185">Reference proteome</keyword>